<protein>
    <submittedName>
        <fullName evidence="1">Uncharacterized protein</fullName>
    </submittedName>
</protein>
<name>A0A0W4ZS96_PNEJ7</name>
<gene>
    <name evidence="1" type="ORF">T551_01317</name>
</gene>
<evidence type="ECO:0000313" key="2">
    <source>
        <dbReference type="Proteomes" id="UP000053447"/>
    </source>
</evidence>
<proteinExistence type="predicted"/>
<dbReference type="RefSeq" id="XP_018230235.1">
    <property type="nucleotide sequence ID" value="XM_018373580.1"/>
</dbReference>
<sequence>MYLFDKLMIGYDQYILNKTKNYSLILVYPDLREYLIKVCLLSDNYNSIECFDMLNIKLSSSVVIIFLRKIIKNIVFFVENKAKNILFSLKEKLKNVLDAFKSRGQCVIIVGKRLSLSKVISHIKSL</sequence>
<dbReference type="VEuPathDB" id="FungiDB:T551_01317"/>
<reference evidence="2" key="1">
    <citation type="journal article" date="2016" name="Nat. Commun.">
        <title>Genome analysis of three Pneumocystis species reveals adaptation mechanisms to life exclusively in mammalian hosts.</title>
        <authorList>
            <person name="Ma L."/>
            <person name="Chen Z."/>
            <person name="Huang D.W."/>
            <person name="Kutty G."/>
            <person name="Ishihara M."/>
            <person name="Wang H."/>
            <person name="Abouelleil A."/>
            <person name="Bishop L."/>
            <person name="Davey E."/>
            <person name="Deng R."/>
            <person name="Deng X."/>
            <person name="Fan L."/>
            <person name="Fantoni G."/>
            <person name="Fitzgerald M."/>
            <person name="Gogineni E."/>
            <person name="Goldberg J.M."/>
            <person name="Handley G."/>
            <person name="Hu X."/>
            <person name="Huber C."/>
            <person name="Jiao X."/>
            <person name="Jones K."/>
            <person name="Levin J.Z."/>
            <person name="Liu Y."/>
            <person name="Macdonald P."/>
            <person name="Melnikov A."/>
            <person name="Raley C."/>
            <person name="Sassi M."/>
            <person name="Sherman B.T."/>
            <person name="Song X."/>
            <person name="Sykes S."/>
            <person name="Tran B."/>
            <person name="Walsh L."/>
            <person name="Xia Y."/>
            <person name="Yang J."/>
            <person name="Young S."/>
            <person name="Zeng Q."/>
            <person name="Zheng X."/>
            <person name="Stephens R."/>
            <person name="Nusbaum C."/>
            <person name="Birren B.W."/>
            <person name="Azadi P."/>
            <person name="Lempicki R.A."/>
            <person name="Cuomo C.A."/>
            <person name="Kovacs J.A."/>
        </authorList>
    </citation>
    <scope>NUCLEOTIDE SEQUENCE [LARGE SCALE GENOMIC DNA]</scope>
    <source>
        <strain evidence="2">RU7</strain>
    </source>
</reference>
<comment type="caution">
    <text evidence="1">The sequence shown here is derived from an EMBL/GenBank/DDBJ whole genome shotgun (WGS) entry which is preliminary data.</text>
</comment>
<evidence type="ECO:0000313" key="1">
    <source>
        <dbReference type="EMBL" id="KTW31245.1"/>
    </source>
</evidence>
<dbReference type="EMBL" id="LFWA01000005">
    <property type="protein sequence ID" value="KTW31245.1"/>
    <property type="molecule type" value="Genomic_DNA"/>
</dbReference>
<dbReference type="Proteomes" id="UP000053447">
    <property type="component" value="Unassembled WGS sequence"/>
</dbReference>
<accession>A0A0W4ZS96</accession>
<keyword evidence="2" id="KW-1185">Reference proteome</keyword>
<dbReference type="AlphaFoldDB" id="A0A0W4ZS96"/>
<organism evidence="1 2">
    <name type="scientific">Pneumocystis jirovecii (strain RU7)</name>
    <name type="common">Human pneumocystis pneumonia agent</name>
    <dbReference type="NCBI Taxonomy" id="1408657"/>
    <lineage>
        <taxon>Eukaryota</taxon>
        <taxon>Fungi</taxon>
        <taxon>Dikarya</taxon>
        <taxon>Ascomycota</taxon>
        <taxon>Taphrinomycotina</taxon>
        <taxon>Pneumocystomycetes</taxon>
        <taxon>Pneumocystaceae</taxon>
        <taxon>Pneumocystis</taxon>
    </lineage>
</organism>
<dbReference type="GeneID" id="28939835"/>